<dbReference type="Proteomes" id="UP000664096">
    <property type="component" value="Unassembled WGS sequence"/>
</dbReference>
<gene>
    <name evidence="2" type="ORF">JF539_17290</name>
</gene>
<proteinExistence type="predicted"/>
<evidence type="ECO:0000313" key="3">
    <source>
        <dbReference type="Proteomes" id="UP000664096"/>
    </source>
</evidence>
<dbReference type="EMBL" id="JAEKJZ010000003">
    <property type="protein sequence ID" value="MBN9672110.1"/>
    <property type="molecule type" value="Genomic_DNA"/>
</dbReference>
<dbReference type="Gene3D" id="3.40.50.150">
    <property type="entry name" value="Vaccinia Virus protein VP39"/>
    <property type="match status" value="1"/>
</dbReference>
<dbReference type="InterPro" id="IPR053202">
    <property type="entry name" value="EGF_Rcpt_Signaling_Reg"/>
</dbReference>
<comment type="caution">
    <text evidence="2">The sequence shown here is derived from an EMBL/GenBank/DDBJ whole genome shotgun (WGS) entry which is preliminary data.</text>
</comment>
<organism evidence="2 3">
    <name type="scientific">Roseibium aggregatum</name>
    <dbReference type="NCBI Taxonomy" id="187304"/>
    <lineage>
        <taxon>Bacteria</taxon>
        <taxon>Pseudomonadati</taxon>
        <taxon>Pseudomonadota</taxon>
        <taxon>Alphaproteobacteria</taxon>
        <taxon>Hyphomicrobiales</taxon>
        <taxon>Stappiaceae</taxon>
        <taxon>Roseibium</taxon>
    </lineage>
</organism>
<dbReference type="NCBIfam" id="TIGR01444">
    <property type="entry name" value="fkbM_fam"/>
    <property type="match status" value="1"/>
</dbReference>
<dbReference type="GO" id="GO:0032259">
    <property type="term" value="P:methylation"/>
    <property type="evidence" value="ECO:0007669"/>
    <property type="project" value="UniProtKB-KW"/>
</dbReference>
<evidence type="ECO:0000313" key="2">
    <source>
        <dbReference type="EMBL" id="MBN9672110.1"/>
    </source>
</evidence>
<evidence type="ECO:0000259" key="1">
    <source>
        <dbReference type="Pfam" id="PF05050"/>
    </source>
</evidence>
<name>A0A939EFB3_9HYPH</name>
<dbReference type="InterPro" id="IPR006342">
    <property type="entry name" value="FkbM_mtfrase"/>
</dbReference>
<sequence length="255" mass="28972">MATHLSFPEASPEDLNPLRTRLSADLDKVFGPPRGRLMHDLWSVEKALGLHRDYFSQSGQDRFLHEEIFKGKYKGTFVDIGGYDGITGSNTLFFEQHLGWTGLLVEPASSPFETASRTRRCACRQCAVGRAPAEATFIEVFDGYTQMSGLAESYEQTMLETVRQNPAHRERRVPVPVRPIRDLLEEANIKRIDYLSLDIEGGEWAVLETFPFDTIRVEAWSIENNTDTPDIARFMAGKGYEVIEFIGRDEIYRSV</sequence>
<dbReference type="AlphaFoldDB" id="A0A939EFB3"/>
<dbReference type="Pfam" id="PF05050">
    <property type="entry name" value="Methyltransf_21"/>
    <property type="match status" value="1"/>
</dbReference>
<dbReference type="InterPro" id="IPR029063">
    <property type="entry name" value="SAM-dependent_MTases_sf"/>
</dbReference>
<accession>A0A939EFB3</accession>
<dbReference type="GO" id="GO:0016197">
    <property type="term" value="P:endosomal transport"/>
    <property type="evidence" value="ECO:0007669"/>
    <property type="project" value="TreeGrafter"/>
</dbReference>
<dbReference type="PANTHER" id="PTHR34009">
    <property type="entry name" value="PROTEIN STAR"/>
    <property type="match status" value="1"/>
</dbReference>
<dbReference type="SUPFAM" id="SSF53335">
    <property type="entry name" value="S-adenosyl-L-methionine-dependent methyltransferases"/>
    <property type="match status" value="1"/>
</dbReference>
<dbReference type="PANTHER" id="PTHR34009:SF2">
    <property type="entry name" value="PROTEIN STAR"/>
    <property type="match status" value="1"/>
</dbReference>
<dbReference type="GO" id="GO:0005886">
    <property type="term" value="C:plasma membrane"/>
    <property type="evidence" value="ECO:0007669"/>
    <property type="project" value="TreeGrafter"/>
</dbReference>
<dbReference type="GO" id="GO:0006888">
    <property type="term" value="P:endoplasmic reticulum to Golgi vesicle-mediated transport"/>
    <property type="evidence" value="ECO:0007669"/>
    <property type="project" value="TreeGrafter"/>
</dbReference>
<feature type="domain" description="Methyltransferase FkbM" evidence="1">
    <location>
        <begin position="79"/>
        <end position="241"/>
    </location>
</feature>
<keyword evidence="2" id="KW-0808">Transferase</keyword>
<keyword evidence="2" id="KW-0489">Methyltransferase</keyword>
<dbReference type="GO" id="GO:0005737">
    <property type="term" value="C:cytoplasm"/>
    <property type="evidence" value="ECO:0007669"/>
    <property type="project" value="GOC"/>
</dbReference>
<dbReference type="RefSeq" id="WP_207141941.1">
    <property type="nucleotide sequence ID" value="NZ_JAEKJZ010000003.1"/>
</dbReference>
<protein>
    <submittedName>
        <fullName evidence="2">FkbM family methyltransferase</fullName>
    </submittedName>
</protein>
<reference evidence="2" key="1">
    <citation type="submission" date="2020-12" db="EMBL/GenBank/DDBJ databases">
        <title>Oil enriched cultivation method for isolating marine PHA-producing bacteria.</title>
        <authorList>
            <person name="Zheng W."/>
            <person name="Yu S."/>
            <person name="Huang Y."/>
        </authorList>
    </citation>
    <scope>NUCLEOTIDE SEQUENCE</scope>
    <source>
        <strain evidence="2">SY-2-12</strain>
    </source>
</reference>
<dbReference type="GO" id="GO:0008168">
    <property type="term" value="F:methyltransferase activity"/>
    <property type="evidence" value="ECO:0007669"/>
    <property type="project" value="UniProtKB-KW"/>
</dbReference>